<evidence type="ECO:0000313" key="5">
    <source>
        <dbReference type="EMBL" id="KAK9789030.1"/>
    </source>
</evidence>
<feature type="domain" description="SF3 helicase" evidence="4">
    <location>
        <begin position="101"/>
        <end position="269"/>
    </location>
</feature>
<keyword evidence="2" id="KW-0378">Hydrolase</keyword>
<dbReference type="PANTHER" id="PTHR35372:SF2">
    <property type="entry name" value="SF3 HELICASE DOMAIN-CONTAINING PROTEIN"/>
    <property type="match status" value="1"/>
</dbReference>
<keyword evidence="1" id="KW-0547">Nucleotide-binding</keyword>
<dbReference type="InterPro" id="IPR027417">
    <property type="entry name" value="P-loop_NTPase"/>
</dbReference>
<evidence type="ECO:0000259" key="4">
    <source>
        <dbReference type="PROSITE" id="PS51206"/>
    </source>
</evidence>
<dbReference type="Gene3D" id="3.40.50.300">
    <property type="entry name" value="P-loop containing nucleotide triphosphate hydrolases"/>
    <property type="match status" value="1"/>
</dbReference>
<evidence type="ECO:0000313" key="6">
    <source>
        <dbReference type="Proteomes" id="UP001465755"/>
    </source>
</evidence>
<comment type="caution">
    <text evidence="5">The sequence shown here is derived from an EMBL/GenBank/DDBJ whole genome shotgun (WGS) entry which is preliminary data.</text>
</comment>
<protein>
    <recommendedName>
        <fullName evidence="4">SF3 helicase domain-containing protein</fullName>
    </recommendedName>
</protein>
<organism evidence="5 6">
    <name type="scientific">Symbiochloris irregularis</name>
    <dbReference type="NCBI Taxonomy" id="706552"/>
    <lineage>
        <taxon>Eukaryota</taxon>
        <taxon>Viridiplantae</taxon>
        <taxon>Chlorophyta</taxon>
        <taxon>core chlorophytes</taxon>
        <taxon>Trebouxiophyceae</taxon>
        <taxon>Trebouxiales</taxon>
        <taxon>Trebouxiaceae</taxon>
        <taxon>Symbiochloris</taxon>
    </lineage>
</organism>
<dbReference type="PROSITE" id="PS51206">
    <property type="entry name" value="SF3_HELICASE_1"/>
    <property type="match status" value="1"/>
</dbReference>
<evidence type="ECO:0000256" key="2">
    <source>
        <dbReference type="ARBA" id="ARBA00022801"/>
    </source>
</evidence>
<name>A0AAW1NP41_9CHLO</name>
<dbReference type="InterPro" id="IPR014015">
    <property type="entry name" value="Helicase_SF3_DNA-vir"/>
</dbReference>
<reference evidence="5 6" key="1">
    <citation type="journal article" date="2024" name="Nat. Commun.">
        <title>Phylogenomics reveals the evolutionary origins of lichenization in chlorophyte algae.</title>
        <authorList>
            <person name="Puginier C."/>
            <person name="Libourel C."/>
            <person name="Otte J."/>
            <person name="Skaloud P."/>
            <person name="Haon M."/>
            <person name="Grisel S."/>
            <person name="Petersen M."/>
            <person name="Berrin J.G."/>
            <person name="Delaux P.M."/>
            <person name="Dal Grande F."/>
            <person name="Keller J."/>
        </authorList>
    </citation>
    <scope>NUCLEOTIDE SEQUENCE [LARGE SCALE GENOMIC DNA]</scope>
    <source>
        <strain evidence="5 6">SAG 2036</strain>
    </source>
</reference>
<dbReference type="NCBIfam" id="TIGR01613">
    <property type="entry name" value="primase_Cterm"/>
    <property type="match status" value="1"/>
</dbReference>
<dbReference type="InterPro" id="IPR014818">
    <property type="entry name" value="Phage/plasmid_primase_P4_C"/>
</dbReference>
<proteinExistence type="predicted"/>
<dbReference type="InterPro" id="IPR006500">
    <property type="entry name" value="Helicase_put_C_phage/plasmid"/>
</dbReference>
<gene>
    <name evidence="5" type="ORF">WJX73_007129</name>
</gene>
<dbReference type="GO" id="GO:0005524">
    <property type="term" value="F:ATP binding"/>
    <property type="evidence" value="ECO:0007669"/>
    <property type="project" value="UniProtKB-KW"/>
</dbReference>
<keyword evidence="6" id="KW-1185">Reference proteome</keyword>
<dbReference type="EMBL" id="JALJOQ010000216">
    <property type="protein sequence ID" value="KAK9789030.1"/>
    <property type="molecule type" value="Genomic_DNA"/>
</dbReference>
<evidence type="ECO:0000256" key="3">
    <source>
        <dbReference type="ARBA" id="ARBA00022840"/>
    </source>
</evidence>
<accession>A0AAW1NP41</accession>
<dbReference type="GO" id="GO:0016787">
    <property type="term" value="F:hydrolase activity"/>
    <property type="evidence" value="ECO:0007669"/>
    <property type="project" value="UniProtKB-KW"/>
</dbReference>
<sequence length="269" mass="30115">MEAHLKQLVKAKSFIRRAANIHAITTSARQLLWDEHLGEKLDTNPDVLGVPGGTVCLKTGAHRLGKQEDYVATAISTQYRGLELPTPAIDAFIHSVFENEEVARFLQKLLGYAITAHTKEQKWLICHGVGSNGKGVLGTLLESVFEEYYVTMDPDCLIKRGRPQSKNAPTPYLADLKGRRIAVCDELPEDVDGAQPALDDDIVKRATGETKIIARHLHGNPIHFMPTHFAILLTNFRPKVNVDDDAMMRRILFLPFNLQFKEPHKCSFP</sequence>
<dbReference type="Pfam" id="PF08706">
    <property type="entry name" value="D5_N"/>
    <property type="match status" value="1"/>
</dbReference>
<evidence type="ECO:0000256" key="1">
    <source>
        <dbReference type="ARBA" id="ARBA00022741"/>
    </source>
</evidence>
<keyword evidence="3" id="KW-0067">ATP-binding</keyword>
<dbReference type="InterPro" id="IPR051620">
    <property type="entry name" value="ORF904-like_C"/>
</dbReference>
<dbReference type="Proteomes" id="UP001465755">
    <property type="component" value="Unassembled WGS sequence"/>
</dbReference>
<dbReference type="PANTHER" id="PTHR35372">
    <property type="entry name" value="ATP BINDING PROTEIN-RELATED"/>
    <property type="match status" value="1"/>
</dbReference>
<dbReference type="AlphaFoldDB" id="A0AAW1NP41"/>